<evidence type="ECO:0008006" key="4">
    <source>
        <dbReference type="Google" id="ProtNLM"/>
    </source>
</evidence>
<keyword evidence="1" id="KW-0812">Transmembrane</keyword>
<sequence>MYSYIHGKINILGIQDPKRSIMNISRMVLMCIPADGRGKLIFKVIDDLQLQNHNSLIVFMDVANLPRWINFFQSPLESSEINGTTASDNITSESKKNVLIFANNNTVHLNLDTYVVNSVKKALIALNNDTDDVVNFMLGDFRFDDSLRPLLFVRNANSTDFLVEKVENNLEEWSLKHKQLEECDNCKSDLERTLSVLVILGCSCLFVCVLLAAAALARNQLMKKKVSKGPYKVLLTATDFVFPQIADSRGERINE</sequence>
<gene>
    <name evidence="2" type="ORF">NQ317_000510</name>
</gene>
<evidence type="ECO:0000313" key="3">
    <source>
        <dbReference type="Proteomes" id="UP001162164"/>
    </source>
</evidence>
<comment type="caution">
    <text evidence="2">The sequence shown here is derived from an EMBL/GenBank/DDBJ whole genome shotgun (WGS) entry which is preliminary data.</text>
</comment>
<proteinExistence type="predicted"/>
<keyword evidence="1" id="KW-1133">Transmembrane helix</keyword>
<organism evidence="2 3">
    <name type="scientific">Molorchus minor</name>
    <dbReference type="NCBI Taxonomy" id="1323400"/>
    <lineage>
        <taxon>Eukaryota</taxon>
        <taxon>Metazoa</taxon>
        <taxon>Ecdysozoa</taxon>
        <taxon>Arthropoda</taxon>
        <taxon>Hexapoda</taxon>
        <taxon>Insecta</taxon>
        <taxon>Pterygota</taxon>
        <taxon>Neoptera</taxon>
        <taxon>Endopterygota</taxon>
        <taxon>Coleoptera</taxon>
        <taxon>Polyphaga</taxon>
        <taxon>Cucujiformia</taxon>
        <taxon>Chrysomeloidea</taxon>
        <taxon>Cerambycidae</taxon>
        <taxon>Lamiinae</taxon>
        <taxon>Monochamini</taxon>
        <taxon>Molorchus</taxon>
    </lineage>
</organism>
<protein>
    <recommendedName>
        <fullName evidence="4">Receptor ligand binding region domain-containing protein</fullName>
    </recommendedName>
</protein>
<reference evidence="2" key="1">
    <citation type="journal article" date="2023" name="Insect Mol. Biol.">
        <title>Genome sequencing provides insights into the evolution of gene families encoding plant cell wall-degrading enzymes in longhorned beetles.</title>
        <authorList>
            <person name="Shin N.R."/>
            <person name="Okamura Y."/>
            <person name="Kirsch R."/>
            <person name="Pauchet Y."/>
        </authorList>
    </citation>
    <scope>NUCLEOTIDE SEQUENCE</scope>
    <source>
        <strain evidence="2">MMC_N1</strain>
    </source>
</reference>
<feature type="transmembrane region" description="Helical" evidence="1">
    <location>
        <begin position="194"/>
        <end position="217"/>
    </location>
</feature>
<keyword evidence="1" id="KW-0472">Membrane</keyword>
<keyword evidence="3" id="KW-1185">Reference proteome</keyword>
<name>A0ABQ9JP04_9CUCU</name>
<evidence type="ECO:0000256" key="1">
    <source>
        <dbReference type="SAM" id="Phobius"/>
    </source>
</evidence>
<dbReference type="EMBL" id="JAPWTJ010000353">
    <property type="protein sequence ID" value="KAJ8979299.1"/>
    <property type="molecule type" value="Genomic_DNA"/>
</dbReference>
<evidence type="ECO:0000313" key="2">
    <source>
        <dbReference type="EMBL" id="KAJ8979299.1"/>
    </source>
</evidence>
<accession>A0ABQ9JP04</accession>
<dbReference type="Proteomes" id="UP001162164">
    <property type="component" value="Unassembled WGS sequence"/>
</dbReference>